<feature type="transmembrane region" description="Helical" evidence="2">
    <location>
        <begin position="119"/>
        <end position="139"/>
    </location>
</feature>
<evidence type="ECO:0000259" key="3">
    <source>
        <dbReference type="Pfam" id="PF13968"/>
    </source>
</evidence>
<dbReference type="Pfam" id="PF04578">
    <property type="entry name" value="DUF594"/>
    <property type="match status" value="1"/>
</dbReference>
<feature type="compositionally biased region" description="Polar residues" evidence="1">
    <location>
        <begin position="219"/>
        <end position="231"/>
    </location>
</feature>
<protein>
    <recommendedName>
        <fullName evidence="3">DUF4220 domain-containing protein</fullName>
    </recommendedName>
</protein>
<dbReference type="Pfam" id="PF13968">
    <property type="entry name" value="DUF4220"/>
    <property type="match status" value="1"/>
</dbReference>
<comment type="caution">
    <text evidence="4">The sequence shown here is derived from an EMBL/GenBank/DDBJ whole genome shotgun (WGS) entry which is preliminary data.</text>
</comment>
<dbReference type="EMBL" id="JXTC01000100">
    <property type="protein sequence ID" value="PON88918.1"/>
    <property type="molecule type" value="Genomic_DNA"/>
</dbReference>
<sequence length="714" mass="82172">MAQIFPDSLREFWSNWEIRVLVLVSLILQTTLILIGNRRKYSTGNFLRFLIWSTYLSADWIATVSLSVLMSSTSGDLNKAIESPTNPGFTITSFWAPFLLLHLGGPDNVTAYSLEDNELWWRHCVTLVVQVAVAIYVFLRAWTTGNIAVNLLSVPIFFAGVIKLAERTWVRRCASSKYFRKRMFPRADPGPNYARYMEEYRTKELEGYRVKSDDMNAKASGSTTVGNGHTNDTSDHHDPEAAADNNNSDRVEEKYLLGEAYAFFKTFRRLFADLILGIQDIENSYSFFKRNSHRVVFRVIEIELGFIYDVFYTKADLIYSPSGGICRVLSFLLTVVGFVSFLSIDKKAYPRVDVSITYVLLVGAIALEIYAAVMLLSSDWTRHWLSKHKNPVVLNLYRAISFFSPPERERWSNYIAQYNLISFSLKNEPSKWSFLQRALCIRQTMEKRRYKTFHGVTEELKELIFQQLRQKTRTNTTHVSSSFGVSKDLCAKRGQGVLEKEGFLVKFGWSIEEAEFDQSILLWHIATDLCYYDESTVLLHPTENSNFQPNDAKENSKLLSDYMLYLLVMRPFMLPGGIGQIRFQDTCAEATEFFRERESIKFPKNACEELLQVSTKIPPLEVKGDRSKSVLFDACRLAKDLQTLEREKKWELVSHVWVEMLSYAASQCQTDQHAQQLRKGGELITHVWLLMAHLGITEQFQITKGYARAKLIVE</sequence>
<evidence type="ECO:0000256" key="2">
    <source>
        <dbReference type="SAM" id="Phobius"/>
    </source>
</evidence>
<dbReference type="Proteomes" id="UP000237000">
    <property type="component" value="Unassembled WGS sequence"/>
</dbReference>
<gene>
    <name evidence="4" type="ORF">TorRG33x02_153010</name>
</gene>
<dbReference type="AlphaFoldDB" id="A0A2P5ETP1"/>
<evidence type="ECO:0000256" key="1">
    <source>
        <dbReference type="SAM" id="MobiDB-lite"/>
    </source>
</evidence>
<evidence type="ECO:0000313" key="5">
    <source>
        <dbReference type="Proteomes" id="UP000237000"/>
    </source>
</evidence>
<feature type="transmembrane region" description="Helical" evidence="2">
    <location>
        <begin position="356"/>
        <end position="377"/>
    </location>
</feature>
<keyword evidence="2" id="KW-0812">Transmembrane</keyword>
<feature type="transmembrane region" description="Helical" evidence="2">
    <location>
        <begin position="89"/>
        <end position="107"/>
    </location>
</feature>
<dbReference type="InterPro" id="IPR025315">
    <property type="entry name" value="DUF4220"/>
</dbReference>
<evidence type="ECO:0000313" key="4">
    <source>
        <dbReference type="EMBL" id="PON88918.1"/>
    </source>
</evidence>
<keyword evidence="2" id="KW-1133">Transmembrane helix</keyword>
<dbReference type="InParanoid" id="A0A2P5ETP1"/>
<accession>A0A2P5ETP1</accession>
<dbReference type="PANTHER" id="PTHR31325">
    <property type="entry name" value="OS01G0798800 PROTEIN-RELATED"/>
    <property type="match status" value="1"/>
</dbReference>
<proteinExistence type="predicted"/>
<feature type="transmembrane region" description="Helical" evidence="2">
    <location>
        <begin position="145"/>
        <end position="165"/>
    </location>
</feature>
<feature type="domain" description="DUF4220" evidence="3">
    <location>
        <begin position="52"/>
        <end position="423"/>
    </location>
</feature>
<dbReference type="STRING" id="63057.A0A2P5ETP1"/>
<feature type="transmembrane region" description="Helical" evidence="2">
    <location>
        <begin position="49"/>
        <end position="69"/>
    </location>
</feature>
<reference evidence="5" key="1">
    <citation type="submission" date="2016-06" db="EMBL/GenBank/DDBJ databases">
        <title>Parallel loss of symbiosis genes in relatives of nitrogen-fixing non-legume Parasponia.</title>
        <authorList>
            <person name="Van Velzen R."/>
            <person name="Holmer R."/>
            <person name="Bu F."/>
            <person name="Rutten L."/>
            <person name="Van Zeijl A."/>
            <person name="Liu W."/>
            <person name="Santuari L."/>
            <person name="Cao Q."/>
            <person name="Sharma T."/>
            <person name="Shen D."/>
            <person name="Roswanjaya Y."/>
            <person name="Wardhani T."/>
            <person name="Kalhor M.S."/>
            <person name="Jansen J."/>
            <person name="Van den Hoogen J."/>
            <person name="Gungor B."/>
            <person name="Hartog M."/>
            <person name="Hontelez J."/>
            <person name="Verver J."/>
            <person name="Yang W.-C."/>
            <person name="Schijlen E."/>
            <person name="Repin R."/>
            <person name="Schilthuizen M."/>
            <person name="Schranz E."/>
            <person name="Heidstra R."/>
            <person name="Miyata K."/>
            <person name="Fedorova E."/>
            <person name="Kohlen W."/>
            <person name="Bisseling T."/>
            <person name="Smit S."/>
            <person name="Geurts R."/>
        </authorList>
    </citation>
    <scope>NUCLEOTIDE SEQUENCE [LARGE SCALE GENOMIC DNA]</scope>
    <source>
        <strain evidence="5">cv. RG33-2</strain>
    </source>
</reference>
<name>A0A2P5ETP1_TREOI</name>
<keyword evidence="5" id="KW-1185">Reference proteome</keyword>
<feature type="transmembrane region" description="Helical" evidence="2">
    <location>
        <begin position="324"/>
        <end position="344"/>
    </location>
</feature>
<feature type="region of interest" description="Disordered" evidence="1">
    <location>
        <begin position="216"/>
        <end position="247"/>
    </location>
</feature>
<organism evidence="4 5">
    <name type="scientific">Trema orientale</name>
    <name type="common">Charcoal tree</name>
    <name type="synonym">Celtis orientalis</name>
    <dbReference type="NCBI Taxonomy" id="63057"/>
    <lineage>
        <taxon>Eukaryota</taxon>
        <taxon>Viridiplantae</taxon>
        <taxon>Streptophyta</taxon>
        <taxon>Embryophyta</taxon>
        <taxon>Tracheophyta</taxon>
        <taxon>Spermatophyta</taxon>
        <taxon>Magnoliopsida</taxon>
        <taxon>eudicotyledons</taxon>
        <taxon>Gunneridae</taxon>
        <taxon>Pentapetalae</taxon>
        <taxon>rosids</taxon>
        <taxon>fabids</taxon>
        <taxon>Rosales</taxon>
        <taxon>Cannabaceae</taxon>
        <taxon>Trema</taxon>
    </lineage>
</organism>
<feature type="transmembrane region" description="Helical" evidence="2">
    <location>
        <begin position="20"/>
        <end position="37"/>
    </location>
</feature>
<dbReference type="OrthoDB" id="1689146at2759"/>
<keyword evidence="2" id="KW-0472">Membrane</keyword>
<dbReference type="InterPro" id="IPR007658">
    <property type="entry name" value="DUF594"/>
</dbReference>